<evidence type="ECO:0000256" key="2">
    <source>
        <dbReference type="ARBA" id="ARBA00022516"/>
    </source>
</evidence>
<dbReference type="EMBL" id="BSFF01000001">
    <property type="protein sequence ID" value="GLK54795.1"/>
    <property type="molecule type" value="Genomic_DNA"/>
</dbReference>
<dbReference type="AlphaFoldDB" id="A0A9W6IT84"/>
<evidence type="ECO:0000256" key="1">
    <source>
        <dbReference type="ARBA" id="ARBA00005189"/>
    </source>
</evidence>
<organism evidence="7 10">
    <name type="scientific">Methylopila capsulata</name>
    <dbReference type="NCBI Taxonomy" id="61654"/>
    <lineage>
        <taxon>Bacteria</taxon>
        <taxon>Pseudomonadati</taxon>
        <taxon>Pseudomonadota</taxon>
        <taxon>Alphaproteobacteria</taxon>
        <taxon>Hyphomicrobiales</taxon>
        <taxon>Methylopilaceae</taxon>
        <taxon>Methylopila</taxon>
    </lineage>
</organism>
<evidence type="ECO:0000313" key="7">
    <source>
        <dbReference type="EMBL" id="GLK54795.1"/>
    </source>
</evidence>
<proteinExistence type="predicted"/>
<dbReference type="PANTHER" id="PTHR10434:SF64">
    <property type="entry name" value="1-ACYL-SN-GLYCEROL-3-PHOSPHATE ACYLTRANSFERASE-RELATED"/>
    <property type="match status" value="1"/>
</dbReference>
<keyword evidence="9" id="KW-1185">Reference proteome</keyword>
<evidence type="ECO:0000256" key="3">
    <source>
        <dbReference type="ARBA" id="ARBA00022679"/>
    </source>
</evidence>
<dbReference type="GO" id="GO:0003841">
    <property type="term" value="F:1-acylglycerol-3-phosphate O-acyltransferase activity"/>
    <property type="evidence" value="ECO:0007669"/>
    <property type="project" value="UniProtKB-EC"/>
</dbReference>
<dbReference type="SUPFAM" id="SSF69593">
    <property type="entry name" value="Glycerol-3-phosphate (1)-acyltransferase"/>
    <property type="match status" value="1"/>
</dbReference>
<evidence type="ECO:0000256" key="5">
    <source>
        <dbReference type="ARBA" id="ARBA00023315"/>
    </source>
</evidence>
<dbReference type="InterPro" id="IPR002123">
    <property type="entry name" value="Plipid/glycerol_acylTrfase"/>
</dbReference>
<gene>
    <name evidence="7" type="ORF">GCM10008170_08140</name>
    <name evidence="8" type="ORF">JOD31_001960</name>
</gene>
<evidence type="ECO:0000313" key="10">
    <source>
        <dbReference type="Proteomes" id="UP001143400"/>
    </source>
</evidence>
<keyword evidence="3 8" id="KW-0808">Transferase</keyword>
<comment type="caution">
    <text evidence="7">The sequence shown here is derived from an EMBL/GenBank/DDBJ whole genome shotgun (WGS) entry which is preliminary data.</text>
</comment>
<name>A0A9W6IT84_9HYPH</name>
<keyword evidence="5 7" id="KW-0012">Acyltransferase</keyword>
<accession>A0A9W6IT84</accession>
<evidence type="ECO:0000313" key="8">
    <source>
        <dbReference type="EMBL" id="MBM7851735.1"/>
    </source>
</evidence>
<evidence type="ECO:0000256" key="4">
    <source>
        <dbReference type="ARBA" id="ARBA00023098"/>
    </source>
</evidence>
<feature type="domain" description="Phospholipid/glycerol acyltransferase" evidence="6">
    <location>
        <begin position="70"/>
        <end position="189"/>
    </location>
</feature>
<dbReference type="Pfam" id="PF01553">
    <property type="entry name" value="Acyltransferase"/>
    <property type="match status" value="1"/>
</dbReference>
<dbReference type="EMBL" id="JAFBCY010000002">
    <property type="protein sequence ID" value="MBM7851735.1"/>
    <property type="molecule type" value="Genomic_DNA"/>
</dbReference>
<dbReference type="EC" id="2.3.1.51" evidence="8"/>
<dbReference type="GO" id="GO:0006654">
    <property type="term" value="P:phosphatidic acid biosynthetic process"/>
    <property type="evidence" value="ECO:0007669"/>
    <property type="project" value="TreeGrafter"/>
</dbReference>
<dbReference type="Proteomes" id="UP001143400">
    <property type="component" value="Unassembled WGS sequence"/>
</dbReference>
<dbReference type="Proteomes" id="UP000758856">
    <property type="component" value="Unassembled WGS sequence"/>
</dbReference>
<reference evidence="7" key="3">
    <citation type="submission" date="2023-01" db="EMBL/GenBank/DDBJ databases">
        <authorList>
            <person name="Sun Q."/>
            <person name="Evtushenko L."/>
        </authorList>
    </citation>
    <scope>NUCLEOTIDE SEQUENCE</scope>
    <source>
        <strain evidence="7">VKM B-1606</strain>
    </source>
</reference>
<sequence length="288" mass="30350">MGLDAKALRAAATVAALAPVIAIGIPLQTLILKFRLGDPARIPVLFHRYALRAIGVTTHVVGAPAKARPLLMTSNHSSWLDILVLGAITPVSFVAKSEIASWPVFGSLARLQRSIFVDRARRTATSAVSREMAERMQAGDAVVLFAEGTSSDGNRVLPFRSALLGAAQQAIGGEGAGAVYVQPVSIAYVKRNGLPLGLRTRSEIAWYGDIDFVPHLWAVLRNGAIDVTVAFGTPVRVDASANRKTLTRELEQQVRRMTASALRGGVRPAAIPSDAAGGLPAPAPALEG</sequence>
<dbReference type="CDD" id="cd07989">
    <property type="entry name" value="LPLAT_AGPAT-like"/>
    <property type="match status" value="1"/>
</dbReference>
<dbReference type="RefSeq" id="WP_204950135.1">
    <property type="nucleotide sequence ID" value="NZ_BSFF01000001.1"/>
</dbReference>
<comment type="pathway">
    <text evidence="1">Lipid metabolism.</text>
</comment>
<reference evidence="7" key="1">
    <citation type="journal article" date="2014" name="Int. J. Syst. Evol. Microbiol.">
        <title>Complete genome sequence of Corynebacterium casei LMG S-19264T (=DSM 44701T), isolated from a smear-ripened cheese.</title>
        <authorList>
            <consortium name="US DOE Joint Genome Institute (JGI-PGF)"/>
            <person name="Walter F."/>
            <person name="Albersmeier A."/>
            <person name="Kalinowski J."/>
            <person name="Ruckert C."/>
        </authorList>
    </citation>
    <scope>NUCLEOTIDE SEQUENCE</scope>
    <source>
        <strain evidence="7">VKM B-1606</strain>
    </source>
</reference>
<keyword evidence="4" id="KW-0443">Lipid metabolism</keyword>
<keyword evidence="2" id="KW-0444">Lipid biosynthesis</keyword>
<dbReference type="PANTHER" id="PTHR10434">
    <property type="entry name" value="1-ACYL-SN-GLYCEROL-3-PHOSPHATE ACYLTRANSFERASE"/>
    <property type="match status" value="1"/>
</dbReference>
<reference evidence="8 9" key="2">
    <citation type="submission" date="2021-01" db="EMBL/GenBank/DDBJ databases">
        <title>Genomic Encyclopedia of Type Strains, Phase IV (KMG-IV): sequencing the most valuable type-strain genomes for metagenomic binning, comparative biology and taxonomic classification.</title>
        <authorList>
            <person name="Goeker M."/>
        </authorList>
    </citation>
    <scope>NUCLEOTIDE SEQUENCE [LARGE SCALE GENOMIC DNA]</scope>
    <source>
        <strain evidence="8 9">DSM 6130</strain>
    </source>
</reference>
<dbReference type="SMART" id="SM00563">
    <property type="entry name" value="PlsC"/>
    <property type="match status" value="1"/>
</dbReference>
<evidence type="ECO:0000313" key="9">
    <source>
        <dbReference type="Proteomes" id="UP000758856"/>
    </source>
</evidence>
<evidence type="ECO:0000259" key="6">
    <source>
        <dbReference type="SMART" id="SM00563"/>
    </source>
</evidence>
<protein>
    <submittedName>
        <fullName evidence="7">1-acyl-sn-glycerol-3-phosphate acyltransferase</fullName>
        <ecNumber evidence="8">2.3.1.51</ecNumber>
    </submittedName>
</protein>